<evidence type="ECO:0000313" key="2">
    <source>
        <dbReference type="Proteomes" id="UP000236291"/>
    </source>
</evidence>
<proteinExistence type="predicted"/>
<dbReference type="EMBL" id="ASHM01004107">
    <property type="protein sequence ID" value="PNY10836.1"/>
    <property type="molecule type" value="Genomic_DNA"/>
</dbReference>
<name>A0A2K3P6C7_TRIPR</name>
<dbReference type="AlphaFoldDB" id="A0A2K3P6C7"/>
<dbReference type="Proteomes" id="UP000236291">
    <property type="component" value="Unassembled WGS sequence"/>
</dbReference>
<sequence>MAAMASIAAGMCFRWALQHSILAPYGPCRAFIGDLAAGDHHRIRTGNDLFSFFMAINNFLGYFTGSFKNLHKIPLGRNKSLRHFLRKSKNLLLLVNPPPRSAFQCGSTLRRRHCSYISGVGITGFLLR</sequence>
<reference evidence="1 2" key="2">
    <citation type="journal article" date="2017" name="Front. Plant Sci.">
        <title>Gene Classification and Mining of Molecular Markers Useful in Red Clover (Trifolium pratense) Breeding.</title>
        <authorList>
            <person name="Istvanek J."/>
            <person name="Dluhosova J."/>
            <person name="Dluhos P."/>
            <person name="Patkova L."/>
            <person name="Nedelnik J."/>
            <person name="Repkova J."/>
        </authorList>
    </citation>
    <scope>NUCLEOTIDE SEQUENCE [LARGE SCALE GENOMIC DNA]</scope>
    <source>
        <strain evidence="2">cv. Tatra</strain>
        <tissue evidence="1">Young leaves</tissue>
    </source>
</reference>
<organism evidence="1 2">
    <name type="scientific">Trifolium pratense</name>
    <name type="common">Red clover</name>
    <dbReference type="NCBI Taxonomy" id="57577"/>
    <lineage>
        <taxon>Eukaryota</taxon>
        <taxon>Viridiplantae</taxon>
        <taxon>Streptophyta</taxon>
        <taxon>Embryophyta</taxon>
        <taxon>Tracheophyta</taxon>
        <taxon>Spermatophyta</taxon>
        <taxon>Magnoliopsida</taxon>
        <taxon>eudicotyledons</taxon>
        <taxon>Gunneridae</taxon>
        <taxon>Pentapetalae</taxon>
        <taxon>rosids</taxon>
        <taxon>fabids</taxon>
        <taxon>Fabales</taxon>
        <taxon>Fabaceae</taxon>
        <taxon>Papilionoideae</taxon>
        <taxon>50 kb inversion clade</taxon>
        <taxon>NPAAA clade</taxon>
        <taxon>Hologalegina</taxon>
        <taxon>IRL clade</taxon>
        <taxon>Trifolieae</taxon>
        <taxon>Trifolium</taxon>
    </lineage>
</organism>
<dbReference type="STRING" id="57577.A0A2K3P6C7"/>
<comment type="caution">
    <text evidence="1">The sequence shown here is derived from an EMBL/GenBank/DDBJ whole genome shotgun (WGS) entry which is preliminary data.</text>
</comment>
<accession>A0A2K3P6C7</accession>
<protein>
    <submittedName>
        <fullName evidence="1">Sucrose transport protein SUC2-like</fullName>
    </submittedName>
</protein>
<gene>
    <name evidence="1" type="ORF">L195_g007427</name>
</gene>
<evidence type="ECO:0000313" key="1">
    <source>
        <dbReference type="EMBL" id="PNY10836.1"/>
    </source>
</evidence>
<reference evidence="1 2" key="1">
    <citation type="journal article" date="2014" name="Am. J. Bot.">
        <title>Genome assembly and annotation for red clover (Trifolium pratense; Fabaceae).</title>
        <authorList>
            <person name="Istvanek J."/>
            <person name="Jaros M."/>
            <person name="Krenek A."/>
            <person name="Repkova J."/>
        </authorList>
    </citation>
    <scope>NUCLEOTIDE SEQUENCE [LARGE SCALE GENOMIC DNA]</scope>
    <source>
        <strain evidence="2">cv. Tatra</strain>
        <tissue evidence="1">Young leaves</tissue>
    </source>
</reference>